<dbReference type="EMBL" id="CAJGYO010000010">
    <property type="protein sequence ID" value="CAD6257329.1"/>
    <property type="molecule type" value="Genomic_DNA"/>
</dbReference>
<gene>
    <name evidence="3" type="ORF">NCGR_LOCUS40814</name>
</gene>
<dbReference type="Pfam" id="PF22936">
    <property type="entry name" value="Pol_BBD"/>
    <property type="match status" value="1"/>
</dbReference>
<dbReference type="InterPro" id="IPR054722">
    <property type="entry name" value="PolX-like_BBD"/>
</dbReference>
<evidence type="ECO:0000259" key="1">
    <source>
        <dbReference type="Pfam" id="PF13976"/>
    </source>
</evidence>
<dbReference type="Proteomes" id="UP000604825">
    <property type="component" value="Unassembled WGS sequence"/>
</dbReference>
<dbReference type="Pfam" id="PF13976">
    <property type="entry name" value="gag_pre-integrs"/>
    <property type="match status" value="1"/>
</dbReference>
<dbReference type="AlphaFoldDB" id="A0A811QMW2"/>
<evidence type="ECO:0000313" key="4">
    <source>
        <dbReference type="Proteomes" id="UP000604825"/>
    </source>
</evidence>
<accession>A0A811QMW2</accession>
<proteinExistence type="predicted"/>
<feature type="domain" description="Retrovirus-related Pol polyprotein from transposon TNT 1-94-like beta-barrel" evidence="2">
    <location>
        <begin position="122"/>
        <end position="180"/>
    </location>
</feature>
<dbReference type="InterPro" id="IPR025724">
    <property type="entry name" value="GAG-pre-integrase_dom"/>
</dbReference>
<feature type="domain" description="GAG-pre-integrase" evidence="1">
    <location>
        <begin position="211"/>
        <end position="258"/>
    </location>
</feature>
<dbReference type="OrthoDB" id="906313at2759"/>
<evidence type="ECO:0008006" key="5">
    <source>
        <dbReference type="Google" id="ProtNLM"/>
    </source>
</evidence>
<organism evidence="3 4">
    <name type="scientific">Miscanthus lutarioriparius</name>
    <dbReference type="NCBI Taxonomy" id="422564"/>
    <lineage>
        <taxon>Eukaryota</taxon>
        <taxon>Viridiplantae</taxon>
        <taxon>Streptophyta</taxon>
        <taxon>Embryophyta</taxon>
        <taxon>Tracheophyta</taxon>
        <taxon>Spermatophyta</taxon>
        <taxon>Magnoliopsida</taxon>
        <taxon>Liliopsida</taxon>
        <taxon>Poales</taxon>
        <taxon>Poaceae</taxon>
        <taxon>PACMAD clade</taxon>
        <taxon>Panicoideae</taxon>
        <taxon>Andropogonodae</taxon>
        <taxon>Andropogoneae</taxon>
        <taxon>Saccharinae</taxon>
        <taxon>Miscanthus</taxon>
    </lineage>
</organism>
<reference evidence="3" key="1">
    <citation type="submission" date="2020-10" db="EMBL/GenBank/DDBJ databases">
        <authorList>
            <person name="Han B."/>
            <person name="Lu T."/>
            <person name="Zhao Q."/>
            <person name="Huang X."/>
            <person name="Zhao Y."/>
        </authorList>
    </citation>
    <scope>NUCLEOTIDE SEQUENCE</scope>
</reference>
<name>A0A811QMW2_9POAL</name>
<protein>
    <recommendedName>
        <fullName evidence="5">GAG-pre-integrase domain-containing protein</fullName>
    </recommendedName>
</protein>
<sequence length="278" mass="31802">MGEQSDKDKEVMERAFNQATGNLVERRRDRLALGTMIRGMPKEMHSMLLNKKTMKEAWDLVKTMRLGADHVKDVNAQKLLVEFESISFKLVETIDDFTIRITKRVFLNQEHVFPTECDDGVWVLDIGATNHMTGCRESLASLGESVHGVVRFGDRSMVEIHRIGVVTIVGKNQDHYVLTEIDDGVLKGFERHQAMNQQRGVLIRAARRNSLYIMKVNLTSPVFLMTKMDEEVWLWHARHGHLNFRSLHELGAKEMVEGDGYVNLDLPSGDDNYRFCGS</sequence>
<evidence type="ECO:0000259" key="2">
    <source>
        <dbReference type="Pfam" id="PF22936"/>
    </source>
</evidence>
<keyword evidence="4" id="KW-1185">Reference proteome</keyword>
<evidence type="ECO:0000313" key="3">
    <source>
        <dbReference type="EMBL" id="CAD6257329.1"/>
    </source>
</evidence>
<comment type="caution">
    <text evidence="3">The sequence shown here is derived from an EMBL/GenBank/DDBJ whole genome shotgun (WGS) entry which is preliminary data.</text>
</comment>